<protein>
    <submittedName>
        <fullName evidence="1">Uncharacterized protein</fullName>
    </submittedName>
</protein>
<sequence>MTLNVMERSMLSEGYKNSSSYVSHGGVSRELISAANFQNPHWAIRNYGTHDLRGALVFTGKAMYSLIQSCRESSLFPRAAVP</sequence>
<dbReference type="EMBL" id="JBHFFA010000006">
    <property type="protein sequence ID" value="KAL2621570.1"/>
    <property type="molecule type" value="Genomic_DNA"/>
</dbReference>
<proteinExistence type="predicted"/>
<accession>A0ABD1Y490</accession>
<dbReference type="AlphaFoldDB" id="A0ABD1Y490"/>
<evidence type="ECO:0000313" key="1">
    <source>
        <dbReference type="EMBL" id="KAL2621570.1"/>
    </source>
</evidence>
<evidence type="ECO:0000313" key="2">
    <source>
        <dbReference type="Proteomes" id="UP001605036"/>
    </source>
</evidence>
<comment type="caution">
    <text evidence="1">The sequence shown here is derived from an EMBL/GenBank/DDBJ whole genome shotgun (WGS) entry which is preliminary data.</text>
</comment>
<gene>
    <name evidence="1" type="ORF">R1flu_001775</name>
</gene>
<keyword evidence="2" id="KW-1185">Reference proteome</keyword>
<organism evidence="1 2">
    <name type="scientific">Riccia fluitans</name>
    <dbReference type="NCBI Taxonomy" id="41844"/>
    <lineage>
        <taxon>Eukaryota</taxon>
        <taxon>Viridiplantae</taxon>
        <taxon>Streptophyta</taxon>
        <taxon>Embryophyta</taxon>
        <taxon>Marchantiophyta</taxon>
        <taxon>Marchantiopsida</taxon>
        <taxon>Marchantiidae</taxon>
        <taxon>Marchantiales</taxon>
        <taxon>Ricciaceae</taxon>
        <taxon>Riccia</taxon>
    </lineage>
</organism>
<reference evidence="1 2" key="1">
    <citation type="submission" date="2024-09" db="EMBL/GenBank/DDBJ databases">
        <title>Chromosome-scale assembly of Riccia fluitans.</title>
        <authorList>
            <person name="Paukszto L."/>
            <person name="Sawicki J."/>
            <person name="Karawczyk K."/>
            <person name="Piernik-Szablinska J."/>
            <person name="Szczecinska M."/>
            <person name="Mazdziarz M."/>
        </authorList>
    </citation>
    <scope>NUCLEOTIDE SEQUENCE [LARGE SCALE GENOMIC DNA]</scope>
    <source>
        <strain evidence="1">Rf_01</strain>
        <tissue evidence="1">Aerial parts of the thallus</tissue>
    </source>
</reference>
<name>A0ABD1Y490_9MARC</name>
<dbReference type="Proteomes" id="UP001605036">
    <property type="component" value="Unassembled WGS sequence"/>
</dbReference>